<dbReference type="PANTHER" id="PTHR43833:SF9">
    <property type="entry name" value="POTASSIUM CHANNEL PROTEIN YUGO-RELATED"/>
    <property type="match status" value="1"/>
</dbReference>
<feature type="domain" description="RCK C-terminal" evidence="4">
    <location>
        <begin position="258"/>
        <end position="343"/>
    </location>
</feature>
<dbReference type="InterPro" id="IPR036721">
    <property type="entry name" value="RCK_C_sf"/>
</dbReference>
<dbReference type="SUPFAM" id="SSF116726">
    <property type="entry name" value="TrkA C-terminal domain-like"/>
    <property type="match status" value="1"/>
</dbReference>
<dbReference type="InterPro" id="IPR036291">
    <property type="entry name" value="NAD(P)-bd_dom_sf"/>
</dbReference>
<dbReference type="Gene3D" id="1.10.287.70">
    <property type="match status" value="1"/>
</dbReference>
<evidence type="ECO:0000256" key="1">
    <source>
        <dbReference type="ARBA" id="ARBA00004651"/>
    </source>
</evidence>
<dbReference type="Gene3D" id="3.40.50.720">
    <property type="entry name" value="NAD(P)-binding Rossmann-like Domain"/>
    <property type="match status" value="1"/>
</dbReference>
<dbReference type="GO" id="GO:0005886">
    <property type="term" value="C:plasma membrane"/>
    <property type="evidence" value="ECO:0007669"/>
    <property type="project" value="UniProtKB-SubCell"/>
</dbReference>
<evidence type="ECO:0000259" key="3">
    <source>
        <dbReference type="PROSITE" id="PS51201"/>
    </source>
</evidence>
<dbReference type="Pfam" id="PF02254">
    <property type="entry name" value="TrkA_N"/>
    <property type="match status" value="1"/>
</dbReference>
<sequence>MLTPWQMGTIKLERNAHLVISILLSFVLLGAGSVGYMVIEGWGFGDAMYMTVITLATVGYGEVHQVSSTGRMFTVVLILMGVGYFMYVGGNIVQFLVEDRIRVILGRRKLDKQIAKLSGHYIICGYGRIGRVLARYLTERYLDVVVIEKRTERQPAMDEDGVLYLIGEATDENLLLKAGIEQARGLITVVGTDADNVFLTLIAKQLNPNLFIVARCIQNTAKRTLHAAGANKVISPYDLGARRMAHAILRPTVIRFLELAFTDDSTDIQVEEIRVKSTSSLLNVELKNSGIRQQLDLIILTIKKADDTLIFNPKADTRIEVDDTLVVVGRAKSLKGLERMLRS</sequence>
<proteinExistence type="predicted"/>
<keyword evidence="2" id="KW-0812">Transmembrane</keyword>
<dbReference type="PROSITE" id="PS51202">
    <property type="entry name" value="RCK_C"/>
    <property type="match status" value="1"/>
</dbReference>
<dbReference type="Pfam" id="PF02080">
    <property type="entry name" value="TrkA_C"/>
    <property type="match status" value="1"/>
</dbReference>
<dbReference type="AlphaFoldDB" id="A0A5K8A5F8"/>
<feature type="domain" description="RCK N-terminal" evidence="3">
    <location>
        <begin position="118"/>
        <end position="235"/>
    </location>
</feature>
<reference evidence="5 6" key="1">
    <citation type="submission" date="2019-11" db="EMBL/GenBank/DDBJ databases">
        <title>Comparative genomics of hydrocarbon-degrading Desulfosarcina strains.</title>
        <authorList>
            <person name="Watanabe M."/>
            <person name="Kojima H."/>
            <person name="Fukui M."/>
        </authorList>
    </citation>
    <scope>NUCLEOTIDE SEQUENCE [LARGE SCALE GENOMIC DNA]</scope>
    <source>
        <strain evidence="6">oXyS1</strain>
    </source>
</reference>
<evidence type="ECO:0000259" key="4">
    <source>
        <dbReference type="PROSITE" id="PS51202"/>
    </source>
</evidence>
<dbReference type="Proteomes" id="UP000422108">
    <property type="component" value="Chromosome"/>
</dbReference>
<feature type="transmembrane region" description="Helical" evidence="2">
    <location>
        <begin position="73"/>
        <end position="97"/>
    </location>
</feature>
<dbReference type="SUPFAM" id="SSF51735">
    <property type="entry name" value="NAD(P)-binding Rossmann-fold domains"/>
    <property type="match status" value="1"/>
</dbReference>
<dbReference type="InterPro" id="IPR050721">
    <property type="entry name" value="Trk_Ktr_HKT_K-transport"/>
</dbReference>
<evidence type="ECO:0000313" key="5">
    <source>
        <dbReference type="EMBL" id="BBO87727.1"/>
    </source>
</evidence>
<comment type="subcellular location">
    <subcellularLocation>
        <location evidence="1">Cell membrane</location>
        <topology evidence="1">Multi-pass membrane protein</topology>
    </subcellularLocation>
</comment>
<gene>
    <name evidence="5" type="ORF">DSCOOX_09070</name>
</gene>
<accession>A0A5K8A5F8</accession>
<keyword evidence="2" id="KW-0472">Membrane</keyword>
<organism evidence="5 6">
    <name type="scientific">Desulfosarcina ovata subsp. ovata</name>
    <dbReference type="NCBI Taxonomy" id="2752305"/>
    <lineage>
        <taxon>Bacteria</taxon>
        <taxon>Pseudomonadati</taxon>
        <taxon>Thermodesulfobacteriota</taxon>
        <taxon>Desulfobacteria</taxon>
        <taxon>Desulfobacterales</taxon>
        <taxon>Desulfosarcinaceae</taxon>
        <taxon>Desulfosarcina</taxon>
    </lineage>
</organism>
<dbReference type="InterPro" id="IPR003148">
    <property type="entry name" value="RCK_N"/>
</dbReference>
<dbReference type="PROSITE" id="PS51201">
    <property type="entry name" value="RCK_N"/>
    <property type="match status" value="1"/>
</dbReference>
<keyword evidence="6" id="KW-1185">Reference proteome</keyword>
<evidence type="ECO:0000256" key="2">
    <source>
        <dbReference type="SAM" id="Phobius"/>
    </source>
</evidence>
<feature type="transmembrane region" description="Helical" evidence="2">
    <location>
        <begin position="16"/>
        <end position="36"/>
    </location>
</feature>
<keyword evidence="2" id="KW-1133">Transmembrane helix</keyword>
<dbReference type="PANTHER" id="PTHR43833">
    <property type="entry name" value="POTASSIUM CHANNEL PROTEIN 2-RELATED-RELATED"/>
    <property type="match status" value="1"/>
</dbReference>
<name>A0A5K8A5F8_9BACT</name>
<dbReference type="Pfam" id="PF07885">
    <property type="entry name" value="Ion_trans_2"/>
    <property type="match status" value="1"/>
</dbReference>
<dbReference type="GO" id="GO:0008324">
    <property type="term" value="F:monoatomic cation transmembrane transporter activity"/>
    <property type="evidence" value="ECO:0007669"/>
    <property type="project" value="InterPro"/>
</dbReference>
<protein>
    <submittedName>
        <fullName evidence="5">Potassium transporter TrkA</fullName>
    </submittedName>
</protein>
<dbReference type="InterPro" id="IPR006037">
    <property type="entry name" value="RCK_C"/>
</dbReference>
<dbReference type="Gene3D" id="3.30.70.1450">
    <property type="entry name" value="Regulator of K+ conductance, C-terminal domain"/>
    <property type="match status" value="1"/>
</dbReference>
<dbReference type="EMBL" id="AP021879">
    <property type="protein sequence ID" value="BBO87727.1"/>
    <property type="molecule type" value="Genomic_DNA"/>
</dbReference>
<dbReference type="GO" id="GO:0006813">
    <property type="term" value="P:potassium ion transport"/>
    <property type="evidence" value="ECO:0007669"/>
    <property type="project" value="InterPro"/>
</dbReference>
<feature type="transmembrane region" description="Helical" evidence="2">
    <location>
        <begin position="42"/>
        <end position="61"/>
    </location>
</feature>
<dbReference type="InterPro" id="IPR013099">
    <property type="entry name" value="K_chnl_dom"/>
</dbReference>
<evidence type="ECO:0000313" key="6">
    <source>
        <dbReference type="Proteomes" id="UP000422108"/>
    </source>
</evidence>
<dbReference type="SUPFAM" id="SSF81324">
    <property type="entry name" value="Voltage-gated potassium channels"/>
    <property type="match status" value="1"/>
</dbReference>